<dbReference type="PANTHER" id="PTHR22888:SF9">
    <property type="entry name" value="CYTOCHROME C OXIDASE SUBUNIT 2"/>
    <property type="match status" value="1"/>
</dbReference>
<dbReference type="GO" id="GO:0042773">
    <property type="term" value="P:ATP synthesis coupled electron transport"/>
    <property type="evidence" value="ECO:0007669"/>
    <property type="project" value="TreeGrafter"/>
</dbReference>
<dbReference type="CDD" id="cd13912">
    <property type="entry name" value="CcO_II_C"/>
    <property type="match status" value="1"/>
</dbReference>
<feature type="transmembrane region" description="Helical" evidence="19">
    <location>
        <begin position="69"/>
        <end position="89"/>
    </location>
</feature>
<dbReference type="SUPFAM" id="SSF49503">
    <property type="entry name" value="Cupredoxins"/>
    <property type="match status" value="1"/>
</dbReference>
<dbReference type="InterPro" id="IPR034210">
    <property type="entry name" value="CcO_II_C"/>
</dbReference>
<geneLocation type="mitochondrion" evidence="22"/>
<evidence type="ECO:0000256" key="10">
    <source>
        <dbReference type="ARBA" id="ARBA00022842"/>
    </source>
</evidence>
<gene>
    <name evidence="22" type="primary">COX2</name>
</gene>
<keyword evidence="10" id="KW-0460">Magnesium</keyword>
<dbReference type="SUPFAM" id="SSF81464">
    <property type="entry name" value="Cytochrome c oxidase subunit II-like, transmembrane region"/>
    <property type="match status" value="1"/>
</dbReference>
<keyword evidence="16 18" id="KW-0472">Membrane</keyword>
<dbReference type="AlphaFoldDB" id="A0MG49"/>
<name>A0MG49_NYMGR</name>
<comment type="subcellular location">
    <subcellularLocation>
        <location evidence="1 18">Mitochondrion inner membrane</location>
        <topology evidence="1 18">Multi-pass membrane protein</topology>
    </subcellularLocation>
</comment>
<sequence length="228" mass="26398">MPSWNHMSFQDSASPSMEQLIFFHDYSMIWLVVISSFIVLYMMIFLIFNSFSNLRYVIEGQTIETIWTILPSFILIMIATPSLRILYLMEEVIDPQFTIKAVGHQWYWSYEYSDFNSSIEFDSYMIPVSEVSNLRLLEVDNRLCLPMNTQIRVLTTATDVIHSFAIPSLGVKMDSVPGRLNHMFIKSNRPGVFVGQCSEICGVNHSFMPIVVEMVPMKNFVDDFIKNN</sequence>
<evidence type="ECO:0000256" key="11">
    <source>
        <dbReference type="ARBA" id="ARBA00022967"/>
    </source>
</evidence>
<dbReference type="GO" id="GO:0016491">
    <property type="term" value="F:oxidoreductase activity"/>
    <property type="evidence" value="ECO:0007669"/>
    <property type="project" value="InterPro"/>
</dbReference>
<dbReference type="PRINTS" id="PR01166">
    <property type="entry name" value="CYCOXIDASEII"/>
</dbReference>
<evidence type="ECO:0000256" key="5">
    <source>
        <dbReference type="ARBA" id="ARBA00022448"/>
    </source>
</evidence>
<accession>A0MG49</accession>
<evidence type="ECO:0000256" key="16">
    <source>
        <dbReference type="ARBA" id="ARBA00023136"/>
    </source>
</evidence>
<feature type="transmembrane region" description="Helical" evidence="19">
    <location>
        <begin position="27"/>
        <end position="48"/>
    </location>
</feature>
<comment type="similarity">
    <text evidence="2 18">Belongs to the cytochrome c oxidase subunit 2 family.</text>
</comment>
<proteinExistence type="inferred from homology"/>
<evidence type="ECO:0000256" key="1">
    <source>
        <dbReference type="ARBA" id="ARBA00004448"/>
    </source>
</evidence>
<keyword evidence="15 18" id="KW-0496">Mitochondrion</keyword>
<keyword evidence="8 18" id="KW-0479">Metal-binding</keyword>
<evidence type="ECO:0000256" key="18">
    <source>
        <dbReference type="RuleBase" id="RU000457"/>
    </source>
</evidence>
<feature type="domain" description="Cytochrome oxidase subunit II copper A binding" evidence="20">
    <location>
        <begin position="94"/>
        <end position="227"/>
    </location>
</feature>
<evidence type="ECO:0000256" key="13">
    <source>
        <dbReference type="ARBA" id="ARBA00022989"/>
    </source>
</evidence>
<dbReference type="CTD" id="4513"/>
<keyword evidence="5 18" id="KW-0813">Transport</keyword>
<dbReference type="Gene3D" id="1.10.287.90">
    <property type="match status" value="1"/>
</dbReference>
<feature type="domain" description="Cytochrome oxidase subunit II transmembrane region profile" evidence="21">
    <location>
        <begin position="1"/>
        <end position="93"/>
    </location>
</feature>
<comment type="cofactor">
    <cofactor evidence="18">
        <name>Cu cation</name>
        <dbReference type="ChEBI" id="CHEBI:23378"/>
    </cofactor>
    <text evidence="18">Binds a copper A center.</text>
</comment>
<keyword evidence="9 18" id="KW-0999">Mitochondrion inner membrane</keyword>
<dbReference type="PROSITE" id="PS50857">
    <property type="entry name" value="COX2_CUA"/>
    <property type="match status" value="1"/>
</dbReference>
<evidence type="ECO:0000256" key="2">
    <source>
        <dbReference type="ARBA" id="ARBA00007866"/>
    </source>
</evidence>
<comment type="catalytic activity">
    <reaction evidence="17">
        <text>4 Fe(II)-[cytochrome c] + O2 + 8 H(+)(in) = 4 Fe(III)-[cytochrome c] + 2 H2O + 4 H(+)(out)</text>
        <dbReference type="Rhea" id="RHEA:11436"/>
        <dbReference type="Rhea" id="RHEA-COMP:10350"/>
        <dbReference type="Rhea" id="RHEA-COMP:14399"/>
        <dbReference type="ChEBI" id="CHEBI:15377"/>
        <dbReference type="ChEBI" id="CHEBI:15378"/>
        <dbReference type="ChEBI" id="CHEBI:15379"/>
        <dbReference type="ChEBI" id="CHEBI:29033"/>
        <dbReference type="ChEBI" id="CHEBI:29034"/>
        <dbReference type="EC" id="7.1.1.9"/>
    </reaction>
    <physiologicalReaction direction="left-to-right" evidence="17">
        <dbReference type="Rhea" id="RHEA:11437"/>
    </physiologicalReaction>
</comment>
<dbReference type="InterPro" id="IPR011759">
    <property type="entry name" value="Cyt_c_oxidase_su2_TM_dom"/>
</dbReference>
<dbReference type="GO" id="GO:0005743">
    <property type="term" value="C:mitochondrial inner membrane"/>
    <property type="evidence" value="ECO:0007669"/>
    <property type="project" value="UniProtKB-SubCell"/>
</dbReference>
<evidence type="ECO:0000256" key="14">
    <source>
        <dbReference type="ARBA" id="ARBA00023008"/>
    </source>
</evidence>
<evidence type="ECO:0000256" key="4">
    <source>
        <dbReference type="ARBA" id="ARBA00015946"/>
    </source>
</evidence>
<dbReference type="InterPro" id="IPR008972">
    <property type="entry name" value="Cupredoxin"/>
</dbReference>
<dbReference type="PROSITE" id="PS50999">
    <property type="entry name" value="COX2_TM"/>
    <property type="match status" value="1"/>
</dbReference>
<keyword evidence="11" id="KW-1278">Translocase</keyword>
<dbReference type="EMBL" id="DQ666063">
    <property type="protein sequence ID" value="ABF93281.1"/>
    <property type="molecule type" value="Genomic_DNA"/>
</dbReference>
<evidence type="ECO:0000256" key="7">
    <source>
        <dbReference type="ARBA" id="ARBA00022692"/>
    </source>
</evidence>
<keyword evidence="14 18" id="KW-0186">Copper</keyword>
<dbReference type="InterPro" id="IPR002429">
    <property type="entry name" value="CcO_II-like_C"/>
</dbReference>
<dbReference type="NCBIfam" id="TIGR02866">
    <property type="entry name" value="CoxB"/>
    <property type="match status" value="1"/>
</dbReference>
<dbReference type="Pfam" id="PF02790">
    <property type="entry name" value="COX2_TM"/>
    <property type="match status" value="1"/>
</dbReference>
<evidence type="ECO:0000256" key="19">
    <source>
        <dbReference type="SAM" id="Phobius"/>
    </source>
</evidence>
<dbReference type="PANTHER" id="PTHR22888">
    <property type="entry name" value="CYTOCHROME C OXIDASE, SUBUNIT II"/>
    <property type="match status" value="1"/>
</dbReference>
<keyword evidence="6 18" id="KW-0679">Respiratory chain</keyword>
<evidence type="ECO:0000256" key="8">
    <source>
        <dbReference type="ARBA" id="ARBA00022723"/>
    </source>
</evidence>
<comment type="subunit">
    <text evidence="3">Component of the cytochrome c oxidase (complex IV, CIV), a multisubunit enzyme composed of a catalytic core of 3 subunits and several supernumerary subunits. The complex exists as a monomer or a dimer and forms supercomplexes (SCs) in the inner mitochondrial membrane with ubiquinol-cytochrome c oxidoreductase (cytochrome b-c1 complex, complex III, CIII).</text>
</comment>
<dbReference type="PROSITE" id="PS00078">
    <property type="entry name" value="COX2"/>
    <property type="match status" value="1"/>
</dbReference>
<dbReference type="GO" id="GO:0005507">
    <property type="term" value="F:copper ion binding"/>
    <property type="evidence" value="ECO:0007669"/>
    <property type="project" value="InterPro"/>
</dbReference>
<organism evidence="22">
    <name type="scientific">Nymphon gracile</name>
    <name type="common">Sea spider</name>
    <dbReference type="NCBI Taxonomy" id="136195"/>
    <lineage>
        <taxon>Eukaryota</taxon>
        <taxon>Metazoa</taxon>
        <taxon>Ecdysozoa</taxon>
        <taxon>Arthropoda</taxon>
        <taxon>Chelicerata</taxon>
        <taxon>Pycnogonida</taxon>
        <taxon>Pantopoda</taxon>
        <taxon>Nymphon</taxon>
    </lineage>
</organism>
<keyword evidence="13 19" id="KW-1133">Transmembrane helix</keyword>
<evidence type="ECO:0000256" key="12">
    <source>
        <dbReference type="ARBA" id="ARBA00022982"/>
    </source>
</evidence>
<dbReference type="GO" id="GO:0004129">
    <property type="term" value="F:cytochrome-c oxidase activity"/>
    <property type="evidence" value="ECO:0007669"/>
    <property type="project" value="UniProtKB-EC"/>
</dbReference>
<dbReference type="InterPro" id="IPR045187">
    <property type="entry name" value="CcO_II"/>
</dbReference>
<evidence type="ECO:0000256" key="9">
    <source>
        <dbReference type="ARBA" id="ARBA00022792"/>
    </source>
</evidence>
<keyword evidence="7 18" id="KW-0812">Transmembrane</keyword>
<dbReference type="InterPro" id="IPR001505">
    <property type="entry name" value="Copper_CuA"/>
</dbReference>
<comment type="function">
    <text evidence="18">Component of the cytochrome c oxidase, the last enzyme in the mitochondrial electron transport chain which drives oxidative phosphorylation. The respiratory chain contains 3 multisubunit complexes succinate dehydrogenase (complex II, CII), ubiquinol-cytochrome c oxidoreductase (cytochrome b-c1 complex, complex III, CIII) and cytochrome c oxidase (complex IV, CIV), that cooperate to transfer electrons derived from NADH and succinate to molecular oxygen, creating an electrochemical gradient over the inner membrane that drives transmembrane transport and the ATP synthase. Cytochrome c oxidase is the component of the respiratory chain that catalyzes the reduction of oxygen to water. Electrons originating from reduced cytochrome c in the intermembrane space (IMS) are transferred via the dinuclear copper A center (CU(A)) of subunit 2 and heme A of subunit 1 to the active site in subunit 1, a binuclear center (BNC) formed by heme A3 and copper B (CU(B)). The BNC reduces molecular oxygen to 2 water molecules using 4 electrons from cytochrome c in the IMS and 4 protons from the mitochondrial matrix.</text>
</comment>
<dbReference type="InterPro" id="IPR014222">
    <property type="entry name" value="Cyt_c_oxidase_su2"/>
</dbReference>
<dbReference type="GeneID" id="4480362"/>
<dbReference type="Pfam" id="PF00116">
    <property type="entry name" value="COX2"/>
    <property type="match status" value="1"/>
</dbReference>
<reference evidence="22" key="1">
    <citation type="journal article" date="2006" name="BMC Genomics">
        <title>The complete mitochondrial genome of the sea spider Nymphon gracile (Arthropoda: Pycnogonida).</title>
        <authorList>
            <person name="Podsiadlowski L."/>
            <person name="Braband A."/>
        </authorList>
    </citation>
    <scope>NUCLEOTIDE SEQUENCE</scope>
</reference>
<evidence type="ECO:0000259" key="21">
    <source>
        <dbReference type="PROSITE" id="PS50999"/>
    </source>
</evidence>
<dbReference type="RefSeq" id="YP_863649.1">
    <property type="nucleotide sequence ID" value="NC_008572.1"/>
</dbReference>
<evidence type="ECO:0000256" key="3">
    <source>
        <dbReference type="ARBA" id="ARBA00011164"/>
    </source>
</evidence>
<keyword evidence="12 18" id="KW-0249">Electron transport</keyword>
<evidence type="ECO:0000259" key="20">
    <source>
        <dbReference type="PROSITE" id="PS50857"/>
    </source>
</evidence>
<evidence type="ECO:0000256" key="15">
    <source>
        <dbReference type="ARBA" id="ARBA00023128"/>
    </source>
</evidence>
<evidence type="ECO:0000256" key="17">
    <source>
        <dbReference type="ARBA" id="ARBA00049512"/>
    </source>
</evidence>
<dbReference type="Gene3D" id="2.60.40.420">
    <property type="entry name" value="Cupredoxins - blue copper proteins"/>
    <property type="match status" value="1"/>
</dbReference>
<evidence type="ECO:0000256" key="6">
    <source>
        <dbReference type="ARBA" id="ARBA00022660"/>
    </source>
</evidence>
<dbReference type="FunFam" id="2.60.40.420:FF:000001">
    <property type="entry name" value="Cytochrome c oxidase subunit 2"/>
    <property type="match status" value="1"/>
</dbReference>
<dbReference type="InterPro" id="IPR036257">
    <property type="entry name" value="Cyt_c_oxidase_su2_TM_sf"/>
</dbReference>
<protein>
    <recommendedName>
        <fullName evidence="4 18">Cytochrome c oxidase subunit 2</fullName>
    </recommendedName>
</protein>
<evidence type="ECO:0000313" key="22">
    <source>
        <dbReference type="EMBL" id="ABF93281.1"/>
    </source>
</evidence>